<dbReference type="EMBL" id="CP042913">
    <property type="protein sequence ID" value="QEG36239.1"/>
    <property type="molecule type" value="Genomic_DNA"/>
</dbReference>
<organism evidence="1 2">
    <name type="scientific">Bythopirellula goksoeyrii</name>
    <dbReference type="NCBI Taxonomy" id="1400387"/>
    <lineage>
        <taxon>Bacteria</taxon>
        <taxon>Pseudomonadati</taxon>
        <taxon>Planctomycetota</taxon>
        <taxon>Planctomycetia</taxon>
        <taxon>Pirellulales</taxon>
        <taxon>Lacipirellulaceae</taxon>
        <taxon>Bythopirellula</taxon>
    </lineage>
</organism>
<accession>A0A5B9QED5</accession>
<protein>
    <submittedName>
        <fullName evidence="1">Uncharacterized protein</fullName>
    </submittedName>
</protein>
<name>A0A5B9QED5_9BACT</name>
<gene>
    <name evidence="1" type="ORF">Pr1d_35510</name>
</gene>
<dbReference type="RefSeq" id="WP_148074613.1">
    <property type="nucleotide sequence ID" value="NZ_CP042913.1"/>
</dbReference>
<sequence>METKRKQASKRKDQLLKRIADQEDSDIVAEVWQGTTYGDPEIDYYYYRVVREYPFGKKRLRTDKLLPRHHEASVRVAEIAAAECLQRTRDQFTPVANLSETAQ</sequence>
<evidence type="ECO:0000313" key="2">
    <source>
        <dbReference type="Proteomes" id="UP000323917"/>
    </source>
</evidence>
<evidence type="ECO:0000313" key="1">
    <source>
        <dbReference type="EMBL" id="QEG36239.1"/>
    </source>
</evidence>
<keyword evidence="2" id="KW-1185">Reference proteome</keyword>
<proteinExistence type="predicted"/>
<dbReference type="AlphaFoldDB" id="A0A5B9QED5"/>
<reference evidence="1 2" key="1">
    <citation type="submission" date="2019-08" db="EMBL/GenBank/DDBJ databases">
        <title>Deep-cultivation of Planctomycetes and their phenomic and genomic characterization uncovers novel biology.</title>
        <authorList>
            <person name="Wiegand S."/>
            <person name="Jogler M."/>
            <person name="Boedeker C."/>
            <person name="Pinto D."/>
            <person name="Vollmers J."/>
            <person name="Rivas-Marin E."/>
            <person name="Kohn T."/>
            <person name="Peeters S.H."/>
            <person name="Heuer A."/>
            <person name="Rast P."/>
            <person name="Oberbeckmann S."/>
            <person name="Bunk B."/>
            <person name="Jeske O."/>
            <person name="Meyerdierks A."/>
            <person name="Storesund J.E."/>
            <person name="Kallscheuer N."/>
            <person name="Luecker S."/>
            <person name="Lage O.M."/>
            <person name="Pohl T."/>
            <person name="Merkel B.J."/>
            <person name="Hornburger P."/>
            <person name="Mueller R.-W."/>
            <person name="Bruemmer F."/>
            <person name="Labrenz M."/>
            <person name="Spormann A.M."/>
            <person name="Op den Camp H."/>
            <person name="Overmann J."/>
            <person name="Amann R."/>
            <person name="Jetten M.S.M."/>
            <person name="Mascher T."/>
            <person name="Medema M.H."/>
            <person name="Devos D.P."/>
            <person name="Kaster A.-K."/>
            <person name="Ovreas L."/>
            <person name="Rohde M."/>
            <person name="Galperin M.Y."/>
            <person name="Jogler C."/>
        </authorList>
    </citation>
    <scope>NUCLEOTIDE SEQUENCE [LARGE SCALE GENOMIC DNA]</scope>
    <source>
        <strain evidence="1 2">Pr1d</strain>
    </source>
</reference>
<dbReference type="KEGG" id="bgok:Pr1d_35510"/>
<dbReference type="Proteomes" id="UP000323917">
    <property type="component" value="Chromosome"/>
</dbReference>